<evidence type="ECO:0000256" key="3">
    <source>
        <dbReference type="SAM" id="Phobius"/>
    </source>
</evidence>
<evidence type="ECO:0000256" key="1">
    <source>
        <dbReference type="SAM" id="Coils"/>
    </source>
</evidence>
<feature type="transmembrane region" description="Helical" evidence="3">
    <location>
        <begin position="635"/>
        <end position="652"/>
    </location>
</feature>
<feature type="region of interest" description="Disordered" evidence="2">
    <location>
        <begin position="131"/>
        <end position="188"/>
    </location>
</feature>
<feature type="transmembrane region" description="Helical" evidence="3">
    <location>
        <begin position="659"/>
        <end position="676"/>
    </location>
</feature>
<keyword evidence="3" id="KW-0472">Membrane</keyword>
<feature type="transmembrane region" description="Helical" evidence="3">
    <location>
        <begin position="578"/>
        <end position="600"/>
    </location>
</feature>
<protein>
    <submittedName>
        <fullName evidence="4">DUF2339 domain-containing protein</fullName>
    </submittedName>
</protein>
<gene>
    <name evidence="4" type="ORF">KL771_20750</name>
</gene>
<feature type="transmembrane region" description="Helical" evidence="3">
    <location>
        <begin position="286"/>
        <end position="306"/>
    </location>
</feature>
<feature type="transmembrane region" description="Helical" evidence="3">
    <location>
        <begin position="6"/>
        <end position="27"/>
    </location>
</feature>
<feature type="transmembrane region" description="Helical" evidence="3">
    <location>
        <begin position="612"/>
        <end position="629"/>
    </location>
</feature>
<feature type="transmembrane region" description="Helical" evidence="3">
    <location>
        <begin position="391"/>
        <end position="413"/>
    </location>
</feature>
<name>A0A947GEU1_9HYPH</name>
<feature type="transmembrane region" description="Helical" evidence="3">
    <location>
        <begin position="691"/>
        <end position="710"/>
    </location>
</feature>
<feature type="transmembrane region" description="Helical" evidence="3">
    <location>
        <begin position="256"/>
        <end position="280"/>
    </location>
</feature>
<feature type="transmembrane region" description="Helical" evidence="3">
    <location>
        <begin position="731"/>
        <end position="748"/>
    </location>
</feature>
<organism evidence="4 5">
    <name type="scientific">Prosthecodimorpha staleyi</name>
    <dbReference type="NCBI Taxonomy" id="2840188"/>
    <lineage>
        <taxon>Bacteria</taxon>
        <taxon>Pseudomonadati</taxon>
        <taxon>Pseudomonadota</taxon>
        <taxon>Alphaproteobacteria</taxon>
        <taxon>Hyphomicrobiales</taxon>
        <taxon>Ancalomicrobiaceae</taxon>
        <taxon>Prosthecodimorpha</taxon>
    </lineage>
</organism>
<feature type="transmembrane region" description="Helical" evidence="3">
    <location>
        <begin position="313"/>
        <end position="329"/>
    </location>
</feature>
<dbReference type="RefSeq" id="WP_261970434.1">
    <property type="nucleotide sequence ID" value="NZ_JAHHZF010000011.1"/>
</dbReference>
<feature type="transmembrane region" description="Helical" evidence="3">
    <location>
        <begin position="551"/>
        <end position="572"/>
    </location>
</feature>
<feature type="transmembrane region" description="Helical" evidence="3">
    <location>
        <begin position="520"/>
        <end position="539"/>
    </location>
</feature>
<feature type="transmembrane region" description="Helical" evidence="3">
    <location>
        <begin position="793"/>
        <end position="813"/>
    </location>
</feature>
<comment type="caution">
    <text evidence="4">The sequence shown here is derived from an EMBL/GenBank/DDBJ whole genome shotgun (WGS) entry which is preliminary data.</text>
</comment>
<feature type="coiled-coil region" evidence="1">
    <location>
        <begin position="33"/>
        <end position="67"/>
    </location>
</feature>
<feature type="transmembrane region" description="Helical" evidence="3">
    <location>
        <begin position="425"/>
        <end position="443"/>
    </location>
</feature>
<dbReference type="InterPro" id="IPR014600">
    <property type="entry name" value="UCP035905_mem"/>
</dbReference>
<proteinExistence type="predicted"/>
<feature type="transmembrane region" description="Helical" evidence="3">
    <location>
        <begin position="825"/>
        <end position="847"/>
    </location>
</feature>
<feature type="transmembrane region" description="Helical" evidence="3">
    <location>
        <begin position="224"/>
        <end position="244"/>
    </location>
</feature>
<dbReference type="Proteomes" id="UP000766595">
    <property type="component" value="Unassembled WGS sequence"/>
</dbReference>
<dbReference type="InterPro" id="IPR019286">
    <property type="entry name" value="DUF2339_TM"/>
</dbReference>
<dbReference type="PIRSF" id="PIRSF035905">
    <property type="entry name" value="UCP035905_mp"/>
    <property type="match status" value="1"/>
</dbReference>
<evidence type="ECO:0000313" key="4">
    <source>
        <dbReference type="EMBL" id="MBT9291906.1"/>
    </source>
</evidence>
<sequence length="988" mass="102097">MDGLAILGILLGLSIPAAGVIGFFLSLGARRRLNDLTANRRGLELALEDVARRIDRVERRLSALEARGMVPSGPGTVPEAGSAAAAVSSDVSAGDMSPGDYMLDERGAVIGRFRETQEAAEDEAAALRAVRTAAEAGPADSTPTGPAEAAAAEVESPLPSASPVTDARPADAVPPPPPTPAPPPRSLEETLGTRWTVWIGGLALALGAVFMVKYSIEQGFFGPAARIAFAALFSAALLAAGEYLRRNEITRPIGEIPVAHIPGALTAAGTIGAFATVYGAHALYGFIGPATAFLGLGLVGLATLALALLHGPWLAALGLLGAYATPLLVESKDPNVPALISYLLIVTASSFGLARLRLWRWVAGGAFALAAAWFFPILVEIGRPSPETGWLLAYVAGLYGLTAAILVVSLHGWSRQPEDRPTDRFAVLALSVIAALAFVGTLQDLQGTGSRLLASIVVVGHFALAWGVGAVAPATLAASLLAVISVLAWKVEVNPAFWADTFAYGADGLVALRPRVVVDFLTVAGLAGALTGGFGLLGARRATPDADRTAGWFALAGVIGPVLILVVAWLRTAGWESSAAFAGGGLALAAAFAAATALLVRQERPDLPARAVAAYAVGSIAALGAGLAIGLERGALTVALALMVPALAHVHGARPIPTLRPLAAIAGLAVLARVFWDPRIVGDDLGTRPILNWLLYGYGIPAAGFAYAAWTFGRAGRLAGGRDGDDVWQRILEALAVVFAGLLVLFQIRHLAHDGDVFAPGSNLGEVGLSATMAFLMSAGLARVAARLGSRVYDAAGVIFTGAGVAAAGLGALVLENPMLTGEPVIQLVFSTLMLGYLLPAAAALVAAKLSEGVRPPQLIMSLRTLGVVLVFTWMSLMVRRVYQGPDLWHGPTGDAELWTYSAVWLGFGVALLIGGLLAASQPARLASSLIVTLTVLKVFLYDMSALTGIWRALSFIALGAILIGIGLLYQRLLFRHPASASSEARPE</sequence>
<keyword evidence="3" id="KW-1133">Transmembrane helix</keyword>
<feature type="transmembrane region" description="Helical" evidence="3">
    <location>
        <begin position="899"/>
        <end position="919"/>
    </location>
</feature>
<dbReference type="AlphaFoldDB" id="A0A947GEU1"/>
<feature type="transmembrane region" description="Helical" evidence="3">
    <location>
        <begin position="335"/>
        <end position="354"/>
    </location>
</feature>
<accession>A0A947GEU1</accession>
<evidence type="ECO:0000256" key="2">
    <source>
        <dbReference type="SAM" id="MobiDB-lite"/>
    </source>
</evidence>
<feature type="transmembrane region" description="Helical" evidence="3">
    <location>
        <begin position="768"/>
        <end position="786"/>
    </location>
</feature>
<feature type="transmembrane region" description="Helical" evidence="3">
    <location>
        <begin position="926"/>
        <end position="944"/>
    </location>
</feature>
<dbReference type="PANTHER" id="PTHR38434">
    <property type="entry name" value="BLL2549 PROTEIN"/>
    <property type="match status" value="1"/>
</dbReference>
<feature type="transmembrane region" description="Helical" evidence="3">
    <location>
        <begin position="361"/>
        <end position="379"/>
    </location>
</feature>
<dbReference type="EMBL" id="JAHHZF010000011">
    <property type="protein sequence ID" value="MBT9291906.1"/>
    <property type="molecule type" value="Genomic_DNA"/>
</dbReference>
<evidence type="ECO:0000313" key="5">
    <source>
        <dbReference type="Proteomes" id="UP000766595"/>
    </source>
</evidence>
<keyword evidence="1" id="KW-0175">Coiled coil</keyword>
<reference evidence="4 5" key="1">
    <citation type="submission" date="2021-06" db="EMBL/GenBank/DDBJ databases">
        <authorList>
            <person name="Grouzdev D.S."/>
            <person name="Koziaeva V."/>
        </authorList>
    </citation>
    <scope>NUCLEOTIDE SEQUENCE [LARGE SCALE GENOMIC DNA]</scope>
    <source>
        <strain evidence="4 5">22</strain>
    </source>
</reference>
<dbReference type="PANTHER" id="PTHR38434:SF1">
    <property type="entry name" value="BLL2549 PROTEIN"/>
    <property type="match status" value="1"/>
</dbReference>
<feature type="transmembrane region" description="Helical" evidence="3">
    <location>
        <begin position="859"/>
        <end position="879"/>
    </location>
</feature>
<keyword evidence="3" id="KW-0812">Transmembrane</keyword>
<keyword evidence="5" id="KW-1185">Reference proteome</keyword>
<feature type="transmembrane region" description="Helical" evidence="3">
    <location>
        <begin position="950"/>
        <end position="970"/>
    </location>
</feature>
<feature type="compositionally biased region" description="Low complexity" evidence="2">
    <location>
        <begin position="146"/>
        <end position="171"/>
    </location>
</feature>
<feature type="transmembrane region" description="Helical" evidence="3">
    <location>
        <begin position="195"/>
        <end position="212"/>
    </location>
</feature>
<feature type="compositionally biased region" description="Pro residues" evidence="2">
    <location>
        <begin position="172"/>
        <end position="185"/>
    </location>
</feature>
<feature type="transmembrane region" description="Helical" evidence="3">
    <location>
        <begin position="463"/>
        <end position="489"/>
    </location>
</feature>
<dbReference type="Pfam" id="PF10101">
    <property type="entry name" value="DUF2339"/>
    <property type="match status" value="1"/>
</dbReference>